<dbReference type="OMA" id="DNMNRYQ"/>
<gene>
    <name evidence="4" type="ORF">RFI_01162</name>
</gene>
<dbReference type="OrthoDB" id="771227at2759"/>
<dbReference type="EMBL" id="ASPP01001177">
    <property type="protein sequence ID" value="ETO35898.1"/>
    <property type="molecule type" value="Genomic_DNA"/>
</dbReference>
<dbReference type="Gene3D" id="1.25.40.10">
    <property type="entry name" value="Tetratricopeptide repeat domain"/>
    <property type="match status" value="2"/>
</dbReference>
<dbReference type="PANTHER" id="PTHR45641">
    <property type="entry name" value="TETRATRICOPEPTIDE REPEAT PROTEIN (AFU_ORTHOLOGUE AFUA_6G03870)"/>
    <property type="match status" value="1"/>
</dbReference>
<feature type="repeat" description="TPR" evidence="3">
    <location>
        <begin position="350"/>
        <end position="383"/>
    </location>
</feature>
<dbReference type="SMART" id="SM00028">
    <property type="entry name" value="TPR"/>
    <property type="match status" value="4"/>
</dbReference>
<dbReference type="PROSITE" id="PS50005">
    <property type="entry name" value="TPR"/>
    <property type="match status" value="4"/>
</dbReference>
<name>X6PCU0_RETFI</name>
<organism evidence="4 5">
    <name type="scientific">Reticulomyxa filosa</name>
    <dbReference type="NCBI Taxonomy" id="46433"/>
    <lineage>
        <taxon>Eukaryota</taxon>
        <taxon>Sar</taxon>
        <taxon>Rhizaria</taxon>
        <taxon>Retaria</taxon>
        <taxon>Foraminifera</taxon>
        <taxon>Monothalamids</taxon>
        <taxon>Reticulomyxidae</taxon>
        <taxon>Reticulomyxa</taxon>
    </lineage>
</organism>
<dbReference type="InterPro" id="IPR019734">
    <property type="entry name" value="TPR_rpt"/>
</dbReference>
<comment type="caution">
    <text evidence="4">The sequence shown here is derived from an EMBL/GenBank/DDBJ whole genome shotgun (WGS) entry which is preliminary data.</text>
</comment>
<dbReference type="Proteomes" id="UP000023152">
    <property type="component" value="Unassembled WGS sequence"/>
</dbReference>
<protein>
    <submittedName>
        <fullName evidence="4">Uncharacterized protein</fullName>
    </submittedName>
</protein>
<accession>X6PCU0</accession>
<dbReference type="PROSITE" id="PS50293">
    <property type="entry name" value="TPR_REGION"/>
    <property type="match status" value="1"/>
</dbReference>
<evidence type="ECO:0000256" key="1">
    <source>
        <dbReference type="ARBA" id="ARBA00022737"/>
    </source>
</evidence>
<keyword evidence="5" id="KW-1185">Reference proteome</keyword>
<dbReference type="SUPFAM" id="SSF48452">
    <property type="entry name" value="TPR-like"/>
    <property type="match status" value="1"/>
</dbReference>
<feature type="repeat" description="TPR" evidence="3">
    <location>
        <begin position="224"/>
        <end position="257"/>
    </location>
</feature>
<feature type="repeat" description="TPR" evidence="3">
    <location>
        <begin position="308"/>
        <end position="341"/>
    </location>
</feature>
<feature type="repeat" description="TPR" evidence="3">
    <location>
        <begin position="266"/>
        <end position="299"/>
    </location>
</feature>
<keyword evidence="2 3" id="KW-0802">TPR repeat</keyword>
<sequence length="425" mass="50241">MYYVHILGGKDNKDIIMTKHTKIKLKIDKEQTKVSLETLDFKKHWSVHWIKANVEAAKIVKDMINKNEQGLIIITNNLHFNKNEVNDNSFNILINDNNIEKKQIEEYWMYVIKRKLIILNDNIIIDGNIYAIDCDIKLQGNIQITTQFFITKNTIINQQELKQSIIPIQWDMEIHHNIPVTLQNLIDKQQQYLQENIFEDALFHSQQHLQLCINTFGLNHPFVADSYNYLGSVYREKKEYVESIEYYNKALTISLNVFGMNHPWTANIYTNIGRSYNRNNQYDKSIEYQKKGLKIRLDIFGINHYIVALSYNILGVSYSNAGQYDEAIECYQKELEINLNTLGYYHIDVAMTYEDLAINYKEKRFYSNAIECYENALKIRKKLCKNMDRDTADSCWNLGSFFKLQEKIKMHVNILKNHGKYTVKY</sequence>
<reference evidence="4 5" key="1">
    <citation type="journal article" date="2013" name="Curr. Biol.">
        <title>The Genome of the Foraminiferan Reticulomyxa filosa.</title>
        <authorList>
            <person name="Glockner G."/>
            <person name="Hulsmann N."/>
            <person name="Schleicher M."/>
            <person name="Noegel A.A."/>
            <person name="Eichinger L."/>
            <person name="Gallinger C."/>
            <person name="Pawlowski J."/>
            <person name="Sierra R."/>
            <person name="Euteneuer U."/>
            <person name="Pillet L."/>
            <person name="Moustafa A."/>
            <person name="Platzer M."/>
            <person name="Groth M."/>
            <person name="Szafranski K."/>
            <person name="Schliwa M."/>
        </authorList>
    </citation>
    <scope>NUCLEOTIDE SEQUENCE [LARGE SCALE GENOMIC DNA]</scope>
</reference>
<keyword evidence="1" id="KW-0677">Repeat</keyword>
<proteinExistence type="predicted"/>
<evidence type="ECO:0000256" key="3">
    <source>
        <dbReference type="PROSITE-ProRule" id="PRU00339"/>
    </source>
</evidence>
<dbReference type="PANTHER" id="PTHR45641:SF1">
    <property type="entry name" value="AAA+ ATPASE DOMAIN-CONTAINING PROTEIN"/>
    <property type="match status" value="1"/>
</dbReference>
<dbReference type="AlphaFoldDB" id="X6PCU0"/>
<evidence type="ECO:0000313" key="4">
    <source>
        <dbReference type="EMBL" id="ETO35898.1"/>
    </source>
</evidence>
<evidence type="ECO:0000256" key="2">
    <source>
        <dbReference type="ARBA" id="ARBA00022803"/>
    </source>
</evidence>
<dbReference type="Pfam" id="PF13424">
    <property type="entry name" value="TPR_12"/>
    <property type="match status" value="2"/>
</dbReference>
<dbReference type="InterPro" id="IPR011990">
    <property type="entry name" value="TPR-like_helical_dom_sf"/>
</dbReference>
<evidence type="ECO:0000313" key="5">
    <source>
        <dbReference type="Proteomes" id="UP000023152"/>
    </source>
</evidence>